<dbReference type="PANTHER" id="PTHR30627">
    <property type="entry name" value="PEPTIDOGLYCAN D,D-TRANSPEPTIDASE"/>
    <property type="match status" value="1"/>
</dbReference>
<dbReference type="GO" id="GO:0051301">
    <property type="term" value="P:cell division"/>
    <property type="evidence" value="ECO:0007669"/>
    <property type="project" value="UniProtKB-KW"/>
</dbReference>
<dbReference type="PANTHER" id="PTHR30627:SF1">
    <property type="entry name" value="PEPTIDOGLYCAN D,D-TRANSPEPTIDASE FTSI"/>
    <property type="match status" value="1"/>
</dbReference>
<reference evidence="6 7" key="1">
    <citation type="submission" date="2018-03" db="EMBL/GenBank/DDBJ databases">
        <title>Genomic Encyclopedia of Type Strains, Phase III (KMG-III): the genomes of soil and plant-associated and newly described type strains.</title>
        <authorList>
            <person name="Whitman W."/>
        </authorList>
    </citation>
    <scope>NUCLEOTIDE SEQUENCE [LARGE SCALE GENOMIC DNA]</scope>
    <source>
        <strain evidence="6 7">CGMCC 1.12484</strain>
    </source>
</reference>
<dbReference type="InterPro" id="IPR001460">
    <property type="entry name" value="PCN-bd_Tpept"/>
</dbReference>
<dbReference type="Gene3D" id="3.30.450.330">
    <property type="match status" value="1"/>
</dbReference>
<keyword evidence="6" id="KW-0132">Cell division</keyword>
<dbReference type="SUPFAM" id="SSF56601">
    <property type="entry name" value="beta-lactamase/transpeptidase-like"/>
    <property type="match status" value="1"/>
</dbReference>
<dbReference type="Gene3D" id="3.40.710.10">
    <property type="entry name" value="DD-peptidase/beta-lactamase superfamily"/>
    <property type="match status" value="1"/>
</dbReference>
<evidence type="ECO:0000256" key="1">
    <source>
        <dbReference type="ARBA" id="ARBA00004370"/>
    </source>
</evidence>
<dbReference type="InterPro" id="IPR005311">
    <property type="entry name" value="PBP_dimer"/>
</dbReference>
<accession>A0A2T0VEJ2</accession>
<dbReference type="Pfam" id="PF00905">
    <property type="entry name" value="Transpeptidase"/>
    <property type="match status" value="1"/>
</dbReference>
<dbReference type="AlphaFoldDB" id="A0A2T0VEJ2"/>
<comment type="similarity">
    <text evidence="2">Belongs to the transpeptidase family.</text>
</comment>
<feature type="domain" description="Penicillin-binding protein transpeptidase" evidence="4">
    <location>
        <begin position="257"/>
        <end position="562"/>
    </location>
</feature>
<dbReference type="Proteomes" id="UP000237983">
    <property type="component" value="Unassembled WGS sequence"/>
</dbReference>
<name>A0A2T0VEJ2_9MICO</name>
<evidence type="ECO:0000313" key="6">
    <source>
        <dbReference type="EMBL" id="PRY68532.1"/>
    </source>
</evidence>
<evidence type="ECO:0000256" key="3">
    <source>
        <dbReference type="ARBA" id="ARBA00023136"/>
    </source>
</evidence>
<keyword evidence="3" id="KW-0472">Membrane</keyword>
<dbReference type="InterPro" id="IPR036138">
    <property type="entry name" value="PBP_dimer_sf"/>
</dbReference>
<comment type="subcellular location">
    <subcellularLocation>
        <location evidence="1">Membrane</location>
    </subcellularLocation>
</comment>
<evidence type="ECO:0000259" key="5">
    <source>
        <dbReference type="Pfam" id="PF03717"/>
    </source>
</evidence>
<protein>
    <submittedName>
        <fullName evidence="6">Cell division protein FtsI (Penicillin-binding protein 3)</fullName>
    </submittedName>
</protein>
<dbReference type="SUPFAM" id="SSF56519">
    <property type="entry name" value="Penicillin binding protein dimerisation domain"/>
    <property type="match status" value="1"/>
</dbReference>
<dbReference type="RefSeq" id="WP_245884717.1">
    <property type="nucleotide sequence ID" value="NZ_PVTL01000004.1"/>
</dbReference>
<proteinExistence type="inferred from homology"/>
<comment type="caution">
    <text evidence="6">The sequence shown here is derived from an EMBL/GenBank/DDBJ whole genome shotgun (WGS) entry which is preliminary data.</text>
</comment>
<evidence type="ECO:0000256" key="2">
    <source>
        <dbReference type="ARBA" id="ARBA00007171"/>
    </source>
</evidence>
<dbReference type="Pfam" id="PF03717">
    <property type="entry name" value="PBP_dimer"/>
    <property type="match status" value="1"/>
</dbReference>
<dbReference type="GO" id="GO:0071555">
    <property type="term" value="P:cell wall organization"/>
    <property type="evidence" value="ECO:0007669"/>
    <property type="project" value="TreeGrafter"/>
</dbReference>
<feature type="domain" description="Penicillin-binding protein dimerisation" evidence="5">
    <location>
        <begin position="54"/>
        <end position="191"/>
    </location>
</feature>
<keyword evidence="6" id="KW-0131">Cell cycle</keyword>
<keyword evidence="7" id="KW-1185">Reference proteome</keyword>
<dbReference type="InterPro" id="IPR012338">
    <property type="entry name" value="Beta-lactam/transpept-like"/>
</dbReference>
<dbReference type="GO" id="GO:0005886">
    <property type="term" value="C:plasma membrane"/>
    <property type="evidence" value="ECO:0007669"/>
    <property type="project" value="TreeGrafter"/>
</dbReference>
<dbReference type="InterPro" id="IPR050515">
    <property type="entry name" value="Beta-lactam/transpept"/>
</dbReference>
<dbReference type="GO" id="GO:0008658">
    <property type="term" value="F:penicillin binding"/>
    <property type="evidence" value="ECO:0007669"/>
    <property type="project" value="InterPro"/>
</dbReference>
<dbReference type="EMBL" id="PVTL01000004">
    <property type="protein sequence ID" value="PRY68532.1"/>
    <property type="molecule type" value="Genomic_DNA"/>
</dbReference>
<dbReference type="Gene3D" id="3.90.1310.10">
    <property type="entry name" value="Penicillin-binding protein 2a (Domain 2)"/>
    <property type="match status" value="1"/>
</dbReference>
<evidence type="ECO:0000259" key="4">
    <source>
        <dbReference type="Pfam" id="PF00905"/>
    </source>
</evidence>
<organism evidence="6 7">
    <name type="scientific">Glaciihabitans tibetensis</name>
    <dbReference type="NCBI Taxonomy" id="1266600"/>
    <lineage>
        <taxon>Bacteria</taxon>
        <taxon>Bacillati</taxon>
        <taxon>Actinomycetota</taxon>
        <taxon>Actinomycetes</taxon>
        <taxon>Micrococcales</taxon>
        <taxon>Microbacteriaceae</taxon>
        <taxon>Glaciihabitans</taxon>
    </lineage>
</organism>
<sequence>MNNPRSTRRRMALTIIAVLAVVAVFTVRLIDIQVVRASELSAAAVSNRSIPVTTYGTRGEIVDTNGVVLADSVDRFDITVSPMDVGDFDRATDDGSVEVTVAEALAEIGALTGQSVDELMAPISADPEANFAYLTRAVKLDVFTDVRELGIPWVSNELRQSRTYPNGAIGGNLVGFIGTDGPQAGIETTENECLASTNGTSTYERGADGVRIPGSTVTTTEPKDGGKVTLTIDRDLQWFAQEALGKQAVAVGADWATAVVVRIADGHLMAVADWPSVDPNDVNSADVGSLGSLAFSTPYEPGSTFKPMTVASLLDAGTISVGTKLTVPAAYKVNGGQITDSFSHGDLNLTAAGVIMNSSNIGISLLSETLDKQSRHDYMTKFGIGSETGIGFLGESAGTLRDAADWDPITDKTVQFGQGVTATSVQVASLYQTIGNGGVKVPLTLVENCTNADGTVTDTASTEGTQVVSESAADDTISMMETVVTDGWLSNVLTIPGYRVAAKTGTAEVAANDGSGYTSDRIVSVAGLAPADDPQYAVVVTLGKPDTIKTSGAAAPTFTEIMTQVLKKYRVVPSGTPAPSIPLTW</sequence>
<evidence type="ECO:0000313" key="7">
    <source>
        <dbReference type="Proteomes" id="UP000237983"/>
    </source>
</evidence>
<gene>
    <name evidence="6" type="ORF">B0I08_104234</name>
</gene>